<evidence type="ECO:0000256" key="1">
    <source>
        <dbReference type="ARBA" id="ARBA00008791"/>
    </source>
</evidence>
<dbReference type="AlphaFoldDB" id="A0A1H9BKD9"/>
<dbReference type="PANTHER" id="PTHR46268">
    <property type="entry name" value="STRESS RESPONSE PROTEIN NHAX"/>
    <property type="match status" value="1"/>
</dbReference>
<dbReference type="Gene3D" id="3.40.50.620">
    <property type="entry name" value="HUPs"/>
    <property type="match status" value="2"/>
</dbReference>
<protein>
    <submittedName>
        <fullName evidence="3">Nucleotide-binding universal stress protein, UspA family</fullName>
    </submittedName>
</protein>
<dbReference type="STRING" id="403935.SAMN05216481_102445"/>
<dbReference type="RefSeq" id="WP_093656546.1">
    <property type="nucleotide sequence ID" value="NZ_FOET01000002.1"/>
</dbReference>
<comment type="similarity">
    <text evidence="1">Belongs to the universal stress protein A family.</text>
</comment>
<dbReference type="PRINTS" id="PR01438">
    <property type="entry name" value="UNVRSLSTRESS"/>
</dbReference>
<feature type="domain" description="UspA" evidence="2">
    <location>
        <begin position="147"/>
        <end position="283"/>
    </location>
</feature>
<accession>A0A1H9BKD9</accession>
<organism evidence="3 4">
    <name type="scientific">Streptomyces radiopugnans</name>
    <dbReference type="NCBI Taxonomy" id="403935"/>
    <lineage>
        <taxon>Bacteria</taxon>
        <taxon>Bacillati</taxon>
        <taxon>Actinomycetota</taxon>
        <taxon>Actinomycetes</taxon>
        <taxon>Kitasatosporales</taxon>
        <taxon>Streptomycetaceae</taxon>
        <taxon>Streptomyces</taxon>
    </lineage>
</organism>
<feature type="domain" description="UspA" evidence="2">
    <location>
        <begin position="1"/>
        <end position="136"/>
    </location>
</feature>
<gene>
    <name evidence="3" type="ORF">SAMN05216481_102445</name>
</gene>
<dbReference type="SUPFAM" id="SSF52402">
    <property type="entry name" value="Adenine nucleotide alpha hydrolases-like"/>
    <property type="match status" value="2"/>
</dbReference>
<keyword evidence="4" id="KW-1185">Reference proteome</keyword>
<dbReference type="InterPro" id="IPR006016">
    <property type="entry name" value="UspA"/>
</dbReference>
<dbReference type="InterPro" id="IPR006015">
    <property type="entry name" value="Universal_stress_UspA"/>
</dbReference>
<evidence type="ECO:0000259" key="2">
    <source>
        <dbReference type="Pfam" id="PF00582"/>
    </source>
</evidence>
<proteinExistence type="inferred from homology"/>
<evidence type="ECO:0000313" key="3">
    <source>
        <dbReference type="EMBL" id="SEP89432.1"/>
    </source>
</evidence>
<sequence length="285" mass="30849">MTRTVTVGLDGSRESLAAAEWAAREALRRTLPLRLVHVEENDSHPKVLSGMDPEARERWEALPDETAADLARKHPPLEVAVERLAGRPAEVIRDSVGEAELLVLGSRGRGTLTGFLVGSVALSTVAHVECPVVLVRAGTAEQDTGDVVVGLDLSRPREELLEFAFDAAARRGVPLTVVHGWDPPPVYGINPVAVNPHLIDDLAEEKADALTRVLAPWRERHPEVEVRPQAVVGRAAHHLLEAAENASLLVVGRRNRRARLGFHTGPVTHALMHHSPAPVAVVPHD</sequence>
<reference evidence="3 4" key="1">
    <citation type="submission" date="2016-10" db="EMBL/GenBank/DDBJ databases">
        <authorList>
            <person name="de Groot N.N."/>
        </authorList>
    </citation>
    <scope>NUCLEOTIDE SEQUENCE [LARGE SCALE GENOMIC DNA]</scope>
    <source>
        <strain evidence="3 4">CGMCC 4.3519</strain>
    </source>
</reference>
<dbReference type="PANTHER" id="PTHR46268:SF6">
    <property type="entry name" value="UNIVERSAL STRESS PROTEIN UP12"/>
    <property type="match status" value="1"/>
</dbReference>
<name>A0A1H9BKD9_9ACTN</name>
<dbReference type="Proteomes" id="UP000199055">
    <property type="component" value="Unassembled WGS sequence"/>
</dbReference>
<dbReference type="Pfam" id="PF00582">
    <property type="entry name" value="Usp"/>
    <property type="match status" value="2"/>
</dbReference>
<dbReference type="InterPro" id="IPR014729">
    <property type="entry name" value="Rossmann-like_a/b/a_fold"/>
</dbReference>
<evidence type="ECO:0000313" key="4">
    <source>
        <dbReference type="Proteomes" id="UP000199055"/>
    </source>
</evidence>
<dbReference type="EMBL" id="FOET01000002">
    <property type="protein sequence ID" value="SEP89432.1"/>
    <property type="molecule type" value="Genomic_DNA"/>
</dbReference>